<feature type="transmembrane region" description="Helical" evidence="7">
    <location>
        <begin position="243"/>
        <end position="268"/>
    </location>
</feature>
<dbReference type="Pfam" id="PF02687">
    <property type="entry name" value="FtsX"/>
    <property type="match status" value="2"/>
</dbReference>
<feature type="transmembrane region" description="Helical" evidence="7">
    <location>
        <begin position="734"/>
        <end position="765"/>
    </location>
</feature>
<evidence type="ECO:0000256" key="1">
    <source>
        <dbReference type="ARBA" id="ARBA00004651"/>
    </source>
</evidence>
<keyword evidence="2" id="KW-1003">Cell membrane</keyword>
<comment type="caution">
    <text evidence="9">The sequence shown here is derived from an EMBL/GenBank/DDBJ whole genome shotgun (WGS) entry which is preliminary data.</text>
</comment>
<accession>A0A7Y6IUF8</accession>
<dbReference type="PANTHER" id="PTHR30572">
    <property type="entry name" value="MEMBRANE COMPONENT OF TRANSPORTER-RELATED"/>
    <property type="match status" value="1"/>
</dbReference>
<evidence type="ECO:0000313" key="9">
    <source>
        <dbReference type="EMBL" id="NUW44594.1"/>
    </source>
</evidence>
<comment type="similarity">
    <text evidence="6">Belongs to the ABC-4 integral membrane protein family.</text>
</comment>
<gene>
    <name evidence="9" type="ORF">HT134_31370</name>
</gene>
<evidence type="ECO:0000313" key="10">
    <source>
        <dbReference type="Proteomes" id="UP000546126"/>
    </source>
</evidence>
<evidence type="ECO:0000256" key="5">
    <source>
        <dbReference type="ARBA" id="ARBA00023136"/>
    </source>
</evidence>
<feature type="transmembrane region" description="Helical" evidence="7">
    <location>
        <begin position="785"/>
        <end position="810"/>
    </location>
</feature>
<keyword evidence="4 7" id="KW-1133">Transmembrane helix</keyword>
<feature type="transmembrane region" description="Helical" evidence="7">
    <location>
        <begin position="386"/>
        <end position="405"/>
    </location>
</feature>
<sequence length="819" mass="83186">MLRIALATLRTRWMSFVGTFAALALGAALIAALGQVLATTVGSPDRGPQRYAAAPVVVVPDDRLTVPTWQGGSSAPLAEPRGVPADLAGRLPGAVVDRAFPAQLAGGPPAVGRPWSAARTAPHRLVSGRAPGAAHEIAVTGGGVASVPGPRIGEQVSVVTADGARPYTVVGITSPGPEATVFFSDAQAVRLSPRVTALAVWKGAAEVEAAVGGKARVLTGEDRALAEPSRAADENARGNANTIVGIAAGFAGFIAVFVVSSTFAFAVGQRRREFALLRTIGATASQVRRMVYGEALLVAVTASAAGALLGPLGARPIQDWLVSLGMAPGWLVPSTSSVPSWVAFGTGVVVAVLGVVLSARRAGRVPPAEALRESGVEQGAMTPGRWVAGLAVLATALVSMTMTAVGNPSSATGNKSYMPVLMLLIAAVGLLAPVVVRPVTRLLTWPVERLRGAGGTVVAAGAVASARQTAATAAPVLVTVGLAASLLGAAAMSDAARTAMEAGPIRADYVVLPTGPAGLDRQLVRRLRAVPGADVTTVTPTSVYTLEGRTALIRRPAEAVDPGALRRSVDVPVLAGSLAGLRDDTIAVSETWDLGVGQSLTMWRADGSEATFTVTAVLGSRSAADSYLTPAHAFSALPYRAYVKLRPGAAADQVGAALQRATRGHNARALTKAAWERQLGTGRASASRLGLLVVLGIMLAYTAIALVNTLLMAASDRSAERGALRLLGATRGQVLRYVMGEALLVVAVGTVLAALATTLSLFGLWTALVQLTGPIPGTLPWVAMPWAAIGAVTAGCAVLAVLAAVVPALASKDVRPTAA</sequence>
<keyword evidence="5 7" id="KW-0472">Membrane</keyword>
<dbReference type="GO" id="GO:0005886">
    <property type="term" value="C:plasma membrane"/>
    <property type="evidence" value="ECO:0007669"/>
    <property type="project" value="UniProtKB-SubCell"/>
</dbReference>
<reference evidence="9 10" key="1">
    <citation type="submission" date="2020-06" db="EMBL/GenBank/DDBJ databases">
        <authorList>
            <person name="Chanama M."/>
        </authorList>
    </citation>
    <scope>NUCLEOTIDE SEQUENCE [LARGE SCALE GENOMIC DNA]</scope>
    <source>
        <strain evidence="9 10">TBRC6557</strain>
    </source>
</reference>
<feature type="domain" description="ABC3 transporter permease C-terminal" evidence="8">
    <location>
        <begin position="693"/>
        <end position="809"/>
    </location>
</feature>
<dbReference type="RefSeq" id="WP_175604074.1">
    <property type="nucleotide sequence ID" value="NZ_JABWGO010000009.1"/>
</dbReference>
<evidence type="ECO:0000259" key="8">
    <source>
        <dbReference type="Pfam" id="PF02687"/>
    </source>
</evidence>
<dbReference type="GO" id="GO:0022857">
    <property type="term" value="F:transmembrane transporter activity"/>
    <property type="evidence" value="ECO:0007669"/>
    <property type="project" value="TreeGrafter"/>
</dbReference>
<comment type="subcellular location">
    <subcellularLocation>
        <location evidence="1">Cell membrane</location>
        <topology evidence="1">Multi-pass membrane protein</topology>
    </subcellularLocation>
</comment>
<dbReference type="InterPro" id="IPR003838">
    <property type="entry name" value="ABC3_permease_C"/>
</dbReference>
<evidence type="ECO:0000256" key="2">
    <source>
        <dbReference type="ARBA" id="ARBA00022475"/>
    </source>
</evidence>
<feature type="transmembrane region" description="Helical" evidence="7">
    <location>
        <begin position="689"/>
        <end position="713"/>
    </location>
</feature>
<evidence type="ECO:0000256" key="6">
    <source>
        <dbReference type="ARBA" id="ARBA00038076"/>
    </source>
</evidence>
<evidence type="ECO:0000256" key="4">
    <source>
        <dbReference type="ARBA" id="ARBA00022989"/>
    </source>
</evidence>
<feature type="transmembrane region" description="Helical" evidence="7">
    <location>
        <begin position="295"/>
        <end position="318"/>
    </location>
</feature>
<dbReference type="InterPro" id="IPR050250">
    <property type="entry name" value="Macrolide_Exporter_MacB"/>
</dbReference>
<dbReference type="PANTHER" id="PTHR30572:SF4">
    <property type="entry name" value="ABC TRANSPORTER PERMEASE YTRF"/>
    <property type="match status" value="1"/>
</dbReference>
<keyword evidence="3 7" id="KW-0812">Transmembrane</keyword>
<proteinExistence type="inferred from homology"/>
<evidence type="ECO:0000256" key="7">
    <source>
        <dbReference type="SAM" id="Phobius"/>
    </source>
</evidence>
<dbReference type="AlphaFoldDB" id="A0A7Y6IUF8"/>
<dbReference type="Proteomes" id="UP000546126">
    <property type="component" value="Unassembled WGS sequence"/>
</dbReference>
<keyword evidence="10" id="KW-1185">Reference proteome</keyword>
<feature type="domain" description="ABC3 transporter permease C-terminal" evidence="8">
    <location>
        <begin position="246"/>
        <end position="367"/>
    </location>
</feature>
<organism evidence="9 10">
    <name type="scientific">Nonomuraea rhodomycinica</name>
    <dbReference type="NCBI Taxonomy" id="1712872"/>
    <lineage>
        <taxon>Bacteria</taxon>
        <taxon>Bacillati</taxon>
        <taxon>Actinomycetota</taxon>
        <taxon>Actinomycetes</taxon>
        <taxon>Streptosporangiales</taxon>
        <taxon>Streptosporangiaceae</taxon>
        <taxon>Nonomuraea</taxon>
    </lineage>
</organism>
<protein>
    <submittedName>
        <fullName evidence="9">ABC transporter permease</fullName>
    </submittedName>
</protein>
<feature type="transmembrane region" description="Helical" evidence="7">
    <location>
        <begin position="338"/>
        <end position="357"/>
    </location>
</feature>
<evidence type="ECO:0000256" key="3">
    <source>
        <dbReference type="ARBA" id="ARBA00022692"/>
    </source>
</evidence>
<feature type="transmembrane region" description="Helical" evidence="7">
    <location>
        <begin position="473"/>
        <end position="492"/>
    </location>
</feature>
<feature type="transmembrane region" description="Helical" evidence="7">
    <location>
        <begin position="417"/>
        <end position="436"/>
    </location>
</feature>
<dbReference type="EMBL" id="JABWGO010000009">
    <property type="protein sequence ID" value="NUW44594.1"/>
    <property type="molecule type" value="Genomic_DNA"/>
</dbReference>
<name>A0A7Y6IUF8_9ACTN</name>